<dbReference type="SUPFAM" id="SSF53850">
    <property type="entry name" value="Periplasmic binding protein-like II"/>
    <property type="match status" value="1"/>
</dbReference>
<sequence>MEVLGNYTLWKQAVDDMKFDIITYGWVGDFDDPINFLDMWVSNSGNNGLKFKNEEFDKLVNDLDKEVDPAKRLKAYQRMEEILVKEDAAFAPLYYGDTRRFLQNYVKDFMYPKFGPTYEWRWAYTEGR</sequence>
<evidence type="ECO:0000256" key="1">
    <source>
        <dbReference type="ARBA" id="ARBA00004196"/>
    </source>
</evidence>
<evidence type="ECO:0000256" key="2">
    <source>
        <dbReference type="ARBA" id="ARBA00005695"/>
    </source>
</evidence>
<comment type="similarity">
    <text evidence="2">Belongs to the bacterial solute-binding protein 5 family.</text>
</comment>
<evidence type="ECO:0000256" key="3">
    <source>
        <dbReference type="ARBA" id="ARBA00022448"/>
    </source>
</evidence>
<dbReference type="EMBL" id="VSSQ01003856">
    <property type="protein sequence ID" value="MPM22659.1"/>
    <property type="molecule type" value="Genomic_DNA"/>
</dbReference>
<organism evidence="5">
    <name type="scientific">bioreactor metagenome</name>
    <dbReference type="NCBI Taxonomy" id="1076179"/>
    <lineage>
        <taxon>unclassified sequences</taxon>
        <taxon>metagenomes</taxon>
        <taxon>ecological metagenomes</taxon>
    </lineage>
</organism>
<dbReference type="GO" id="GO:0015833">
    <property type="term" value="P:peptide transport"/>
    <property type="evidence" value="ECO:0007669"/>
    <property type="project" value="TreeGrafter"/>
</dbReference>
<dbReference type="InterPro" id="IPR039424">
    <property type="entry name" value="SBP_5"/>
</dbReference>
<comment type="caution">
    <text evidence="5">The sequence shown here is derived from an EMBL/GenBank/DDBJ whole genome shotgun (WGS) entry which is preliminary data.</text>
</comment>
<dbReference type="PANTHER" id="PTHR30290:SF10">
    <property type="entry name" value="PERIPLASMIC OLIGOPEPTIDE-BINDING PROTEIN-RELATED"/>
    <property type="match status" value="1"/>
</dbReference>
<dbReference type="GO" id="GO:0030313">
    <property type="term" value="C:cell envelope"/>
    <property type="evidence" value="ECO:0007669"/>
    <property type="project" value="UniProtKB-SubCell"/>
</dbReference>
<dbReference type="Gene3D" id="3.10.105.10">
    <property type="entry name" value="Dipeptide-binding Protein, Domain 3"/>
    <property type="match status" value="1"/>
</dbReference>
<protein>
    <submittedName>
        <fullName evidence="5">Uncharacterized protein</fullName>
    </submittedName>
</protein>
<evidence type="ECO:0000256" key="4">
    <source>
        <dbReference type="ARBA" id="ARBA00022729"/>
    </source>
</evidence>
<evidence type="ECO:0000313" key="5">
    <source>
        <dbReference type="EMBL" id="MPM22659.1"/>
    </source>
</evidence>
<reference evidence="5" key="1">
    <citation type="submission" date="2019-08" db="EMBL/GenBank/DDBJ databases">
        <authorList>
            <person name="Kucharzyk K."/>
            <person name="Murdoch R.W."/>
            <person name="Higgins S."/>
            <person name="Loffler F."/>
        </authorList>
    </citation>
    <scope>NUCLEOTIDE SEQUENCE</scope>
</reference>
<proteinExistence type="inferred from homology"/>
<name>A0A644Y2T4_9ZZZZ</name>
<dbReference type="Gene3D" id="3.40.190.10">
    <property type="entry name" value="Periplasmic binding protein-like II"/>
    <property type="match status" value="1"/>
</dbReference>
<accession>A0A644Y2T4</accession>
<gene>
    <name evidence="5" type="ORF">SDC9_69117</name>
</gene>
<keyword evidence="3" id="KW-0813">Transport</keyword>
<dbReference type="PANTHER" id="PTHR30290">
    <property type="entry name" value="PERIPLASMIC BINDING COMPONENT OF ABC TRANSPORTER"/>
    <property type="match status" value="1"/>
</dbReference>
<comment type="subcellular location">
    <subcellularLocation>
        <location evidence="1">Cell envelope</location>
    </subcellularLocation>
</comment>
<dbReference type="AlphaFoldDB" id="A0A644Y2T4"/>
<dbReference type="GO" id="GO:1904680">
    <property type="term" value="F:peptide transmembrane transporter activity"/>
    <property type="evidence" value="ECO:0007669"/>
    <property type="project" value="TreeGrafter"/>
</dbReference>
<keyword evidence="4" id="KW-0732">Signal</keyword>